<proteinExistence type="predicted"/>
<gene>
    <name evidence="2" type="ORF">ACFQ16_04860</name>
</gene>
<sequence length="143" mass="16373">MTSTARREPKRVRSARRRAAHHADRARKATTPAEHFLAAEYALCSAAAHSRRQARVARELREDLVQHVRRVLDRVEPGEKSRALYEQKLAEPGRDVQRLSTALACLRGAIAQLPDTERDRLFEHYTQHFTAEVRRITEEGGAR</sequence>
<dbReference type="EMBL" id="JBHTIW010000002">
    <property type="protein sequence ID" value="MFD0919069.1"/>
    <property type="molecule type" value="Genomic_DNA"/>
</dbReference>
<dbReference type="RefSeq" id="WP_345601378.1">
    <property type="nucleotide sequence ID" value="NZ_BAABLT010000033.1"/>
</dbReference>
<feature type="compositionally biased region" description="Basic residues" evidence="1">
    <location>
        <begin position="8"/>
        <end position="20"/>
    </location>
</feature>
<organism evidence="2 3">
    <name type="scientific">Saccharopolyspora rosea</name>
    <dbReference type="NCBI Taxonomy" id="524884"/>
    <lineage>
        <taxon>Bacteria</taxon>
        <taxon>Bacillati</taxon>
        <taxon>Actinomycetota</taxon>
        <taxon>Actinomycetes</taxon>
        <taxon>Pseudonocardiales</taxon>
        <taxon>Pseudonocardiaceae</taxon>
        <taxon>Saccharopolyspora</taxon>
    </lineage>
</organism>
<name>A0ABW3FM71_9PSEU</name>
<comment type="caution">
    <text evidence="2">The sequence shown here is derived from an EMBL/GenBank/DDBJ whole genome shotgun (WGS) entry which is preliminary data.</text>
</comment>
<feature type="region of interest" description="Disordered" evidence="1">
    <location>
        <begin position="1"/>
        <end position="31"/>
    </location>
</feature>
<evidence type="ECO:0000256" key="1">
    <source>
        <dbReference type="SAM" id="MobiDB-lite"/>
    </source>
</evidence>
<evidence type="ECO:0000313" key="2">
    <source>
        <dbReference type="EMBL" id="MFD0919069.1"/>
    </source>
</evidence>
<protein>
    <submittedName>
        <fullName evidence="2">Uncharacterized protein</fullName>
    </submittedName>
</protein>
<accession>A0ABW3FM71</accession>
<evidence type="ECO:0000313" key="3">
    <source>
        <dbReference type="Proteomes" id="UP001597018"/>
    </source>
</evidence>
<reference evidence="3" key="1">
    <citation type="journal article" date="2019" name="Int. J. Syst. Evol. Microbiol.">
        <title>The Global Catalogue of Microorganisms (GCM) 10K type strain sequencing project: providing services to taxonomists for standard genome sequencing and annotation.</title>
        <authorList>
            <consortium name="The Broad Institute Genomics Platform"/>
            <consortium name="The Broad Institute Genome Sequencing Center for Infectious Disease"/>
            <person name="Wu L."/>
            <person name="Ma J."/>
        </authorList>
    </citation>
    <scope>NUCLEOTIDE SEQUENCE [LARGE SCALE GENOMIC DNA]</scope>
    <source>
        <strain evidence="3">CCUG 56401</strain>
    </source>
</reference>
<keyword evidence="3" id="KW-1185">Reference proteome</keyword>
<dbReference type="Proteomes" id="UP001597018">
    <property type="component" value="Unassembled WGS sequence"/>
</dbReference>